<feature type="compositionally biased region" description="Low complexity" evidence="1">
    <location>
        <begin position="280"/>
        <end position="292"/>
    </location>
</feature>
<feature type="compositionally biased region" description="Basic and acidic residues" evidence="1">
    <location>
        <begin position="354"/>
        <end position="367"/>
    </location>
</feature>
<feature type="compositionally biased region" description="Low complexity" evidence="1">
    <location>
        <begin position="92"/>
        <end position="108"/>
    </location>
</feature>
<feature type="compositionally biased region" description="Acidic residues" evidence="1">
    <location>
        <begin position="77"/>
        <end position="91"/>
    </location>
</feature>
<feature type="compositionally biased region" description="Basic residues" evidence="1">
    <location>
        <begin position="232"/>
        <end position="251"/>
    </location>
</feature>
<feature type="region of interest" description="Disordered" evidence="1">
    <location>
        <begin position="57"/>
        <end position="115"/>
    </location>
</feature>
<dbReference type="AlphaFoldDB" id="A0A3P3Y0A8"/>
<geneLocation type="mitochondrion" evidence="2"/>
<name>A0A3P3Y0A8_PLABS</name>
<evidence type="ECO:0000313" key="3">
    <source>
        <dbReference type="Proteomes" id="UP000290189"/>
    </source>
</evidence>
<feature type="region of interest" description="Disordered" evidence="1">
    <location>
        <begin position="143"/>
        <end position="263"/>
    </location>
</feature>
<protein>
    <submittedName>
        <fullName evidence="2">Uncharacterized protein</fullName>
    </submittedName>
</protein>
<evidence type="ECO:0000313" key="2">
    <source>
        <dbReference type="EMBL" id="SPQ93490.1"/>
    </source>
</evidence>
<proteinExistence type="predicted"/>
<feature type="region of interest" description="Disordered" evidence="1">
    <location>
        <begin position="1"/>
        <end position="26"/>
    </location>
</feature>
<keyword evidence="2" id="KW-0496">Mitochondrion</keyword>
<dbReference type="EMBL" id="OVEO01000001">
    <property type="protein sequence ID" value="SPQ93490.1"/>
    <property type="molecule type" value="Genomic_DNA"/>
</dbReference>
<feature type="compositionally biased region" description="Basic residues" evidence="1">
    <location>
        <begin position="149"/>
        <end position="168"/>
    </location>
</feature>
<reference evidence="2 3" key="1">
    <citation type="submission" date="2018-03" db="EMBL/GenBank/DDBJ databases">
        <authorList>
            <person name="Fogelqvist J."/>
        </authorList>
    </citation>
    <scope>NUCLEOTIDE SEQUENCE [LARGE SCALE GENOMIC DNA]</scope>
</reference>
<feature type="region of interest" description="Disordered" evidence="1">
    <location>
        <begin position="280"/>
        <end position="367"/>
    </location>
</feature>
<feature type="compositionally biased region" description="Low complexity" evidence="1">
    <location>
        <begin position="184"/>
        <end position="204"/>
    </location>
</feature>
<accession>A0A3P3Y0A8</accession>
<gene>
    <name evidence="2" type="ORF">PLBR_LOCUS705</name>
</gene>
<evidence type="ECO:0000256" key="1">
    <source>
        <dbReference type="SAM" id="MobiDB-lite"/>
    </source>
</evidence>
<dbReference type="Proteomes" id="UP000290189">
    <property type="component" value="Unassembled WGS sequence"/>
</dbReference>
<sequence length="444" mass="48558">MDAVEFPSGEGNDTDDSWLSASEGEQEAWLRSALHECVTQPLVVDPRYEIPLDSDTALELSDRATPKPPDTIKNPFTDDDDNVGDDDDDGLVTDVSPVRRPGPGSSSPAQAFPVSASMPNFDFKRVLADERALKLEAIVGNAGKSNSFPRRRSSGHLVKSRQSTKRRVPGFMRDTEAWAKRRSSASSSAAPTRARPAPTPLSRSVCALPTSAAAKSRRPAVKRGPAPAPVLFRKKPTSTKPTTQRRRKPLVRTKDRPPIGKVLGDVSNSVMFAAGTFSRWSKASVTSSSTESIQAAAASGTRARVRRPMAQRPTEEPGRTQAWLPVDEFAPSPSERGSSSDGRDDSEGFEDEDMCRIGSHDDYDSNSEKRIADLEALVRHLQVTVEQMKGDKHDVPSVRFADLPKPISKPRPDPKTAQARLHRKEAEGLRRRLVVGSGYQRHGR</sequence>
<feature type="region of interest" description="Disordered" evidence="1">
    <location>
        <begin position="387"/>
        <end position="426"/>
    </location>
</feature>
<organism evidence="2 3">
    <name type="scientific">Plasmodiophora brassicae</name>
    <name type="common">Clubroot disease agent</name>
    <dbReference type="NCBI Taxonomy" id="37360"/>
    <lineage>
        <taxon>Eukaryota</taxon>
        <taxon>Sar</taxon>
        <taxon>Rhizaria</taxon>
        <taxon>Endomyxa</taxon>
        <taxon>Phytomyxea</taxon>
        <taxon>Plasmodiophorida</taxon>
        <taxon>Plasmodiophoridae</taxon>
        <taxon>Plasmodiophora</taxon>
    </lineage>
</organism>